<organism evidence="7 8">
    <name type="scientific">Trinickia dinghuensis</name>
    <dbReference type="NCBI Taxonomy" id="2291023"/>
    <lineage>
        <taxon>Bacteria</taxon>
        <taxon>Pseudomonadati</taxon>
        <taxon>Pseudomonadota</taxon>
        <taxon>Betaproteobacteria</taxon>
        <taxon>Burkholderiales</taxon>
        <taxon>Burkholderiaceae</taxon>
        <taxon>Trinickia</taxon>
    </lineage>
</organism>
<dbReference type="AlphaFoldDB" id="A0A3D8JTP2"/>
<comment type="caution">
    <text evidence="7">The sequence shown here is derived from an EMBL/GenBank/DDBJ whole genome shotgun (WGS) entry which is preliminary data.</text>
</comment>
<accession>A0A3D8JTP2</accession>
<evidence type="ECO:0000256" key="1">
    <source>
        <dbReference type="ARBA" id="ARBA00004533"/>
    </source>
</evidence>
<dbReference type="EMBL" id="QRGA01000015">
    <property type="protein sequence ID" value="RDU96172.1"/>
    <property type="molecule type" value="Genomic_DNA"/>
</dbReference>
<keyword evidence="5" id="KW-0472">Membrane</keyword>
<dbReference type="GO" id="GO:0009247">
    <property type="term" value="P:glycolipid biosynthetic process"/>
    <property type="evidence" value="ECO:0007669"/>
    <property type="project" value="UniProtKB-ARBA"/>
</dbReference>
<evidence type="ECO:0000256" key="6">
    <source>
        <dbReference type="ARBA" id="ARBA00023315"/>
    </source>
</evidence>
<protein>
    <recommendedName>
        <fullName evidence="9">Lipid A biosynthesis acyltransferase</fullName>
    </recommendedName>
</protein>
<keyword evidence="3" id="KW-0997">Cell inner membrane</keyword>
<dbReference type="RefSeq" id="WP_115536099.1">
    <property type="nucleotide sequence ID" value="NZ_QRGA01000015.1"/>
</dbReference>
<keyword evidence="6" id="KW-0012">Acyltransferase</keyword>
<proteinExistence type="predicted"/>
<dbReference type="InterPro" id="IPR004960">
    <property type="entry name" value="LipA_acyltrans"/>
</dbReference>
<sequence length="357" mass="38451">MADPIRDLSLPVPSNQIDAFTLLPRRHGDIQTAVVNLVNRLAPRVSPASQPFFAQKIAEAIAGGPNSMVNSMFLRQSIIRGGTATDDQVIEGLAAWVTVLFDLGNLQHDRGRALDLEARIPDEALASLSHALAKSSNGCILAVPHIGSIELFAAHLKDRGVDIGFVYSIGDKPTPTEQWIYEGRCATRGMPIAFGRRSTGAKIDRVLGRNGVVLMVVDVYPSAKYKGIVARVHDAEFNYPPGPARYARSGTLVLPGFASRRDAAGFSMNILDPIEYCASMPEQEAASDLTQRLAVHIGGFISAQPAAYWLWHPIPNDPFLAVAQRQRTDLLDSVAASHPDDEATALAVEAVDSTLVA</sequence>
<dbReference type="OrthoDB" id="9801955at2"/>
<evidence type="ECO:0008006" key="9">
    <source>
        <dbReference type="Google" id="ProtNLM"/>
    </source>
</evidence>
<keyword evidence="4" id="KW-0808">Transferase</keyword>
<evidence type="ECO:0000256" key="4">
    <source>
        <dbReference type="ARBA" id="ARBA00022679"/>
    </source>
</evidence>
<keyword evidence="8" id="KW-1185">Reference proteome</keyword>
<name>A0A3D8JTP2_9BURK</name>
<evidence type="ECO:0000256" key="5">
    <source>
        <dbReference type="ARBA" id="ARBA00023136"/>
    </source>
</evidence>
<dbReference type="Proteomes" id="UP000256838">
    <property type="component" value="Unassembled WGS sequence"/>
</dbReference>
<evidence type="ECO:0000256" key="2">
    <source>
        <dbReference type="ARBA" id="ARBA00022475"/>
    </source>
</evidence>
<dbReference type="Pfam" id="PF03279">
    <property type="entry name" value="Lip_A_acyltrans"/>
    <property type="match status" value="1"/>
</dbReference>
<evidence type="ECO:0000256" key="3">
    <source>
        <dbReference type="ARBA" id="ARBA00022519"/>
    </source>
</evidence>
<dbReference type="GO" id="GO:0005886">
    <property type="term" value="C:plasma membrane"/>
    <property type="evidence" value="ECO:0007669"/>
    <property type="project" value="UniProtKB-SubCell"/>
</dbReference>
<evidence type="ECO:0000313" key="8">
    <source>
        <dbReference type="Proteomes" id="UP000256838"/>
    </source>
</evidence>
<keyword evidence="2" id="KW-1003">Cell membrane</keyword>
<evidence type="ECO:0000313" key="7">
    <source>
        <dbReference type="EMBL" id="RDU96172.1"/>
    </source>
</evidence>
<comment type="subcellular location">
    <subcellularLocation>
        <location evidence="1">Cell inner membrane</location>
    </subcellularLocation>
</comment>
<dbReference type="GO" id="GO:0016746">
    <property type="term" value="F:acyltransferase activity"/>
    <property type="evidence" value="ECO:0007669"/>
    <property type="project" value="UniProtKB-KW"/>
</dbReference>
<gene>
    <name evidence="7" type="ORF">DWV00_23935</name>
</gene>
<reference evidence="7 8" key="1">
    <citation type="submission" date="2018-08" db="EMBL/GenBank/DDBJ databases">
        <title>Paraburkholderia sp. DHOM06 isolated from forest soil.</title>
        <authorList>
            <person name="Gao Z.-H."/>
            <person name="Qiu L.-H."/>
        </authorList>
    </citation>
    <scope>NUCLEOTIDE SEQUENCE [LARGE SCALE GENOMIC DNA]</scope>
    <source>
        <strain evidence="7 8">DHOM06</strain>
    </source>
</reference>